<dbReference type="EnsemblMetazoa" id="CJA33864.1">
    <property type="protein sequence ID" value="CJA33864.1"/>
    <property type="gene ID" value="WBGene00209711"/>
</dbReference>
<name>A0A8R1ECL0_CAEJA</name>
<proteinExistence type="predicted"/>
<reference evidence="2" key="1">
    <citation type="submission" date="2010-08" db="EMBL/GenBank/DDBJ databases">
        <authorList>
            <consortium name="Caenorhabditis japonica Sequencing Consortium"/>
            <person name="Wilson R.K."/>
        </authorList>
    </citation>
    <scope>NUCLEOTIDE SEQUENCE [LARGE SCALE GENOMIC DNA]</scope>
    <source>
        <strain evidence="2">DF5081</strain>
    </source>
</reference>
<accession>A0A8R1ECL0</accession>
<protein>
    <submittedName>
        <fullName evidence="1">Uncharacterized protein</fullName>
    </submittedName>
</protein>
<evidence type="ECO:0000313" key="1">
    <source>
        <dbReference type="EnsemblMetazoa" id="CJA33864.1"/>
    </source>
</evidence>
<dbReference type="AlphaFoldDB" id="A0A8R1ECL0"/>
<sequence length="74" mass="8604">MPCIWSIENHVMIVKWIPTDVPGQFQITNRYNLWNGCETDRYIHLDISDAEIREARHSGVITIDLDLISTEGFD</sequence>
<organism evidence="1 2">
    <name type="scientific">Caenorhabditis japonica</name>
    <dbReference type="NCBI Taxonomy" id="281687"/>
    <lineage>
        <taxon>Eukaryota</taxon>
        <taxon>Metazoa</taxon>
        <taxon>Ecdysozoa</taxon>
        <taxon>Nematoda</taxon>
        <taxon>Chromadorea</taxon>
        <taxon>Rhabditida</taxon>
        <taxon>Rhabditina</taxon>
        <taxon>Rhabditomorpha</taxon>
        <taxon>Rhabditoidea</taxon>
        <taxon>Rhabditidae</taxon>
        <taxon>Peloderinae</taxon>
        <taxon>Caenorhabditis</taxon>
    </lineage>
</organism>
<dbReference type="Proteomes" id="UP000005237">
    <property type="component" value="Unassembled WGS sequence"/>
</dbReference>
<keyword evidence="2" id="KW-1185">Reference proteome</keyword>
<evidence type="ECO:0000313" key="2">
    <source>
        <dbReference type="Proteomes" id="UP000005237"/>
    </source>
</evidence>
<reference evidence="1" key="2">
    <citation type="submission" date="2022-06" db="UniProtKB">
        <authorList>
            <consortium name="EnsemblMetazoa"/>
        </authorList>
    </citation>
    <scope>IDENTIFICATION</scope>
    <source>
        <strain evidence="1">DF5081</strain>
    </source>
</reference>